<feature type="domain" description="C2H2-type" evidence="2">
    <location>
        <begin position="115"/>
        <end position="135"/>
    </location>
</feature>
<feature type="compositionally biased region" description="Polar residues" evidence="1">
    <location>
        <begin position="375"/>
        <end position="387"/>
    </location>
</feature>
<evidence type="ECO:0000259" key="2">
    <source>
        <dbReference type="PROSITE" id="PS00028"/>
    </source>
</evidence>
<feature type="compositionally biased region" description="Polar residues" evidence="1">
    <location>
        <begin position="23"/>
        <end position="38"/>
    </location>
</feature>
<dbReference type="Proteomes" id="UP000516260">
    <property type="component" value="Chromosome 2"/>
</dbReference>
<evidence type="ECO:0000256" key="1">
    <source>
        <dbReference type="SAM" id="MobiDB-lite"/>
    </source>
</evidence>
<name>A0A4Z2BPK2_9TELE</name>
<dbReference type="SMART" id="SM00355">
    <property type="entry name" value="ZnF_C2H2"/>
    <property type="match status" value="2"/>
</dbReference>
<dbReference type="PANTHER" id="PTHR13309">
    <property type="entry name" value="NUCLEAR FRAGILE X MENTAL RETARDATION PROTEIN INTERACTING PROTEIN 1"/>
    <property type="match status" value="1"/>
</dbReference>
<keyword evidence="4" id="KW-1185">Reference proteome</keyword>
<feature type="compositionally biased region" description="Pro residues" evidence="1">
    <location>
        <begin position="9"/>
        <end position="19"/>
    </location>
</feature>
<dbReference type="PROSITE" id="PS00028">
    <property type="entry name" value="ZINC_FINGER_C2H2_1"/>
    <property type="match status" value="1"/>
</dbReference>
<feature type="compositionally biased region" description="Polar residues" evidence="1">
    <location>
        <begin position="455"/>
        <end position="466"/>
    </location>
</feature>
<feature type="region of interest" description="Disordered" evidence="1">
    <location>
        <begin position="1"/>
        <end position="51"/>
    </location>
</feature>
<feature type="region of interest" description="Disordered" evidence="1">
    <location>
        <begin position="218"/>
        <end position="262"/>
    </location>
</feature>
<dbReference type="AlphaFoldDB" id="A0A4Z2BPK2"/>
<gene>
    <name evidence="3" type="ORF">fugu_002390</name>
</gene>
<accession>A0A4Z2BPK2</accession>
<dbReference type="EMBL" id="SWLE01000012">
    <property type="protein sequence ID" value="TNM94214.1"/>
    <property type="molecule type" value="Genomic_DNA"/>
</dbReference>
<evidence type="ECO:0000313" key="4">
    <source>
        <dbReference type="Proteomes" id="UP000516260"/>
    </source>
</evidence>
<dbReference type="InterPro" id="IPR019496">
    <property type="entry name" value="NUFIP1_cons_dom"/>
</dbReference>
<feature type="region of interest" description="Disordered" evidence="1">
    <location>
        <begin position="368"/>
        <end position="412"/>
    </location>
</feature>
<feature type="region of interest" description="Disordered" evidence="1">
    <location>
        <begin position="449"/>
        <end position="476"/>
    </location>
</feature>
<comment type="caution">
    <text evidence="3">The sequence shown here is derived from an EMBL/GenBank/DDBJ whole genome shotgun (WGS) entry which is preliminary data.</text>
</comment>
<dbReference type="PANTHER" id="PTHR13309:SF0">
    <property type="entry name" value="FMR1-INTERACTING PROTEIN NUFIP1"/>
    <property type="match status" value="1"/>
</dbReference>
<feature type="compositionally biased region" description="Basic residues" evidence="1">
    <location>
        <begin position="219"/>
        <end position="237"/>
    </location>
</feature>
<dbReference type="InterPro" id="IPR039136">
    <property type="entry name" value="NUFIP1-like"/>
</dbReference>
<evidence type="ECO:0000313" key="3">
    <source>
        <dbReference type="EMBL" id="TNM94214.1"/>
    </source>
</evidence>
<dbReference type="GO" id="GO:0000492">
    <property type="term" value="P:box C/D snoRNP assembly"/>
    <property type="evidence" value="ECO:0007669"/>
    <property type="project" value="TreeGrafter"/>
</dbReference>
<dbReference type="Pfam" id="PF10453">
    <property type="entry name" value="NUFIP1"/>
    <property type="match status" value="1"/>
</dbReference>
<dbReference type="GO" id="GO:0003723">
    <property type="term" value="F:RNA binding"/>
    <property type="evidence" value="ECO:0007669"/>
    <property type="project" value="InterPro"/>
</dbReference>
<sequence>MNESRHYPPPDFTRPPPDFIQPFHQQQQPRTSSFQPSMWSWADAPREPGWDSARAGWQGGAGAGIGFSSNRGHYAPRRPYGQHFAGHRGGRHNYGPSNHQGHKKNKKEPEYSHFCDTCDRGFKNQEKYDEHISQHVKCSVPDCNFMAHEKIVNIHWKNNHASGAKRIKLDTPEEIAKWREERRKHYPTLQNIEKKKKVMELREETGAVLDTAQFGQMRGRGRGWGRGRGHNRGRGRGRGYSGFHAGHPRGAHQSSSPSERYPFPKQHCRDGDPLGALASCDHDSDRKAAVTESKDDVLIVPPKQMSSALGSLLANYGSMSESDSNDEPEAIPIQRTKGLLQENQALLHSVPPTDIDTGLFVNTKPFSEKTDTRQVHPNNALPNTTQNRRGGRGRGRRGGRGGHQDTPQSRRPTLLEMLLAPDIRHERNVLLQCVRYVVRNNFFGLDGERNDNRPVLTTTTTENDGSQLLEGDGVNSQSGSLVWRKKSLVEVNQEDIRKRESVASQEMYSEQTLKPDHVYPVKAWDLVDSPASIEEAKSLNPEETDVKAYQSPKLSSTDKVSLNIYDDDVWESSGATV</sequence>
<dbReference type="InterPro" id="IPR013087">
    <property type="entry name" value="Znf_C2H2_type"/>
</dbReference>
<organism evidence="3 4">
    <name type="scientific">Takifugu bimaculatus</name>
    <dbReference type="NCBI Taxonomy" id="433685"/>
    <lineage>
        <taxon>Eukaryota</taxon>
        <taxon>Metazoa</taxon>
        <taxon>Chordata</taxon>
        <taxon>Craniata</taxon>
        <taxon>Vertebrata</taxon>
        <taxon>Euteleostomi</taxon>
        <taxon>Actinopterygii</taxon>
        <taxon>Neopterygii</taxon>
        <taxon>Teleostei</taxon>
        <taxon>Neoteleostei</taxon>
        <taxon>Acanthomorphata</taxon>
        <taxon>Eupercaria</taxon>
        <taxon>Tetraodontiformes</taxon>
        <taxon>Tetradontoidea</taxon>
        <taxon>Tetraodontidae</taxon>
        <taxon>Takifugu</taxon>
    </lineage>
</organism>
<protein>
    <recommendedName>
        <fullName evidence="2">C2H2-type domain-containing protein</fullName>
    </recommendedName>
</protein>
<proteinExistence type="predicted"/>
<dbReference type="GO" id="GO:0005634">
    <property type="term" value="C:nucleus"/>
    <property type="evidence" value="ECO:0007669"/>
    <property type="project" value="TreeGrafter"/>
</dbReference>
<reference evidence="3 4" key="1">
    <citation type="submission" date="2019-04" db="EMBL/GenBank/DDBJ databases">
        <title>The sequence and de novo assembly of Takifugu bimaculatus genome using PacBio and Hi-C technologies.</title>
        <authorList>
            <person name="Xu P."/>
            <person name="Liu B."/>
            <person name="Zhou Z."/>
        </authorList>
    </citation>
    <scope>NUCLEOTIDE SEQUENCE [LARGE SCALE GENOMIC DNA]</scope>
    <source>
        <strain evidence="3">TB-2018</strain>
        <tissue evidence="3">Muscle</tissue>
    </source>
</reference>
<feature type="compositionally biased region" description="Basic residues" evidence="1">
    <location>
        <begin position="389"/>
        <end position="400"/>
    </location>
</feature>